<name>A0ABP0L0Q3_9DINO</name>
<keyword evidence="3" id="KW-1185">Reference proteome</keyword>
<accession>A0ABP0L0Q3</accession>
<reference evidence="2 3" key="1">
    <citation type="submission" date="2024-02" db="EMBL/GenBank/DDBJ databases">
        <authorList>
            <person name="Chen Y."/>
            <person name="Shah S."/>
            <person name="Dougan E. K."/>
            <person name="Thang M."/>
            <person name="Chan C."/>
        </authorList>
    </citation>
    <scope>NUCLEOTIDE SEQUENCE [LARGE SCALE GENOMIC DNA]</scope>
</reference>
<evidence type="ECO:0000256" key="1">
    <source>
        <dbReference type="SAM" id="MobiDB-lite"/>
    </source>
</evidence>
<feature type="region of interest" description="Disordered" evidence="1">
    <location>
        <begin position="158"/>
        <end position="207"/>
    </location>
</feature>
<dbReference type="Proteomes" id="UP001642464">
    <property type="component" value="Unassembled WGS sequence"/>
</dbReference>
<organism evidence="2 3">
    <name type="scientific">Durusdinium trenchii</name>
    <dbReference type="NCBI Taxonomy" id="1381693"/>
    <lineage>
        <taxon>Eukaryota</taxon>
        <taxon>Sar</taxon>
        <taxon>Alveolata</taxon>
        <taxon>Dinophyceae</taxon>
        <taxon>Suessiales</taxon>
        <taxon>Symbiodiniaceae</taxon>
        <taxon>Durusdinium</taxon>
    </lineage>
</organism>
<proteinExistence type="predicted"/>
<dbReference type="EMBL" id="CAXAMM010014002">
    <property type="protein sequence ID" value="CAK9032725.1"/>
    <property type="molecule type" value="Genomic_DNA"/>
</dbReference>
<evidence type="ECO:0000313" key="3">
    <source>
        <dbReference type="Proteomes" id="UP001642464"/>
    </source>
</evidence>
<evidence type="ECO:0000313" key="2">
    <source>
        <dbReference type="EMBL" id="CAK9032725.1"/>
    </source>
</evidence>
<sequence>MPSEGFDLLMRKDRVKDLEVVLALYDMQDLRDWLYKKQFPYVVNLLFHSWLFDQLPYRKEASTDIEVAIFGTEGVFPMAEAGRRGGFCEYAKRAIEAGKTYLQLQVNGRMEEIPLTTVAHALAHCPPLQPVVRHLVSGQFEPLIDQLESRSQLIPAAPRQLVRQRRSLQSRPQRAQEDQGLQEAQDRHAQSGGGGGEKGKRAGATASEAEDLLSMTKLHCCTALQGAPEQRSKRERLRPVVGSVVGSTEFSFKKELQALLMGFSLAFPSPRGLGKSFRAFPQSVWVKERENGPTTATDKVYMCMGPDVAHFRVDRQRLVTSFWSLCIPAGQERGATGPGGRAELTGVRRRTGAHRKDASISNILHHLQKLLLSVQGATHRLSRLMGRCEGAFDGICLDDRGVTDEGGWLGTGWWMGLDGWMGSLSSLIKTF</sequence>
<protein>
    <submittedName>
        <fullName evidence="2">Uncharacterized protein</fullName>
    </submittedName>
</protein>
<gene>
    <name evidence="2" type="ORF">SCF082_LOCUS20175</name>
</gene>
<comment type="caution">
    <text evidence="2">The sequence shown here is derived from an EMBL/GenBank/DDBJ whole genome shotgun (WGS) entry which is preliminary data.</text>
</comment>